<dbReference type="PROSITE" id="PS00411">
    <property type="entry name" value="KINESIN_MOTOR_1"/>
    <property type="match status" value="1"/>
</dbReference>
<dbReference type="Gene3D" id="3.40.850.10">
    <property type="entry name" value="Kinesin motor domain"/>
    <property type="match status" value="1"/>
</dbReference>
<dbReference type="InterPro" id="IPR001752">
    <property type="entry name" value="Kinesin_motor_dom"/>
</dbReference>
<evidence type="ECO:0000256" key="5">
    <source>
        <dbReference type="ARBA" id="ARBA00022701"/>
    </source>
</evidence>
<dbReference type="GeneID" id="54285997"/>
<dbReference type="GO" id="GO:0005524">
    <property type="term" value="F:ATP binding"/>
    <property type="evidence" value="ECO:0007669"/>
    <property type="project" value="UniProtKB-UniRule"/>
</dbReference>
<dbReference type="InterPro" id="IPR025901">
    <property type="entry name" value="Kinesin-assoc_MT-bd_dom"/>
</dbReference>
<dbReference type="FunFam" id="3.40.850.10:FF:000051">
    <property type="entry name" value="Kinesin-like protein bimC"/>
    <property type="match status" value="1"/>
</dbReference>
<dbReference type="InterPro" id="IPR047241">
    <property type="entry name" value="KIF11-like_kin_motor_dom"/>
</dbReference>
<dbReference type="GO" id="GO:0007018">
    <property type="term" value="P:microtubule-based movement"/>
    <property type="evidence" value="ECO:0007669"/>
    <property type="project" value="InterPro"/>
</dbReference>
<dbReference type="InterPro" id="IPR019821">
    <property type="entry name" value="Kinesin_motor_CS"/>
</dbReference>
<evidence type="ECO:0000313" key="19">
    <source>
        <dbReference type="Proteomes" id="UP000799778"/>
    </source>
</evidence>
<dbReference type="InterPro" id="IPR036961">
    <property type="entry name" value="Kinesin_motor_dom_sf"/>
</dbReference>
<comment type="similarity">
    <text evidence="13">Belongs to the TRAFAC class myosin-kinesin ATPase superfamily. Kinesin family. KIN-5/BimC subfamily.</text>
</comment>
<keyword evidence="12" id="KW-0131">Cell cycle</keyword>
<sequence length="1131" mass="126094">MKDNITTGSRPPSTTSIPRARQMSTSTSLRPDHVPSNTDASAAAGTKRKERDSDDATSASTAAKNRDLGSETKINVFVRCRGRSEREVQEKSDVVVHTDGLKGTTVGVGSNGMSGKTYAFDGVFSPRADQQMVFDEVVKPVLDEVLNGFNCTIFAYGQTGTGKTYTMSGDMSDHVLLPDDAGIILRVLHSLFRNLGSLDGLATSDGNESSVKISFIELYNEELRDLLSSEEKSKLKIFDGDSRRGHATVMQGMEERYITCAKTGLDLLRSGCDKRQVAATKCNDLSSRSHTVFTITVYTKRISASGEEVLSLGKLNLVDLAGSENIGRSGAESKRAAEAGLINKSLLTLGRVINALVDHSPHIPYRESKLTRLLQDSLGGRTKTCIIATLSPARSSLEETISTLDYAFRAKNIKNKPQTNKLIPKKTLLREFTEEIEKLKLELTATRQRNGVYLPQDAYEELIRESESHKTLVKEQREQIETAQCKLTRKGQDLLELTSYCKSLKKESEATQSILEETKSSLEEAKEALELTKEQLNDETLVCREFERTEQQLVNLHQQLVATLDQSTSDITELHSALERHSESRTRHQAHYSRVQIDVAETTKLVDGRLAGFQAEQQGLIDILSKQMSEFVERELTELNKRKLDLKEGVTIFEQSHQEGAAQSLEAKNELNQALRKMDPLTEELKRKAEMGFHNMSQIFERLVDSLTAGMETFYSQMCSNYTSLNADLKTIFDSLLQEAAEQREELERLQSEMTQANQQLDKNQSNSIDALTVLMDREKAIREQETKDMMQRIQSLVEANVQQQQLRMGEITGISEQLKVEGQTHASAGASFAQGCGQLVARLTSYGDNLTTAHEKTDKLINADCEMAEKHMVEARIMRSTTREKTKEVAMGYGQSLVSDVDNLVAGIDQIKEKTESLHSTREQHVYNLNATIQSLSSKLDHDLADSIIRNEAYAHNATEQMTDLRESFHYTNKYAHARALILELGDRVGYSRLEDFGHTGRTPERKDYTFPRTMPRTTSRDRLLGRLKAGGAVDQPACDTMGKKPAKTPVFVDTHGQLEKLDPTVAITPTVSLRERDPRKVNIMSLKGIPENAGPEKPAPEPIKSLKRPASSALPEGRTFTKRRVLRSG</sequence>
<keyword evidence="7" id="KW-0498">Mitosis</keyword>
<organism evidence="18 19">
    <name type="scientific">Aaosphaeria arxii CBS 175.79</name>
    <dbReference type="NCBI Taxonomy" id="1450172"/>
    <lineage>
        <taxon>Eukaryota</taxon>
        <taxon>Fungi</taxon>
        <taxon>Dikarya</taxon>
        <taxon>Ascomycota</taxon>
        <taxon>Pezizomycotina</taxon>
        <taxon>Dothideomycetes</taxon>
        <taxon>Pleosporomycetidae</taxon>
        <taxon>Pleosporales</taxon>
        <taxon>Pleosporales incertae sedis</taxon>
        <taxon>Aaosphaeria</taxon>
    </lineage>
</organism>
<evidence type="ECO:0000256" key="13">
    <source>
        <dbReference type="ARBA" id="ARBA00034704"/>
    </source>
</evidence>
<evidence type="ECO:0000256" key="3">
    <source>
        <dbReference type="ARBA" id="ARBA00022553"/>
    </source>
</evidence>
<dbReference type="OrthoDB" id="3176171at2759"/>
<dbReference type="SUPFAM" id="SSF52540">
    <property type="entry name" value="P-loop containing nucleoside triphosphate hydrolases"/>
    <property type="match status" value="1"/>
</dbReference>
<feature type="compositionally biased region" description="Basic residues" evidence="16">
    <location>
        <begin position="1122"/>
        <end position="1131"/>
    </location>
</feature>
<keyword evidence="8 14" id="KW-0067">ATP-binding</keyword>
<dbReference type="GO" id="GO:0005876">
    <property type="term" value="C:spindle microtubule"/>
    <property type="evidence" value="ECO:0007669"/>
    <property type="project" value="TreeGrafter"/>
</dbReference>
<feature type="binding site" evidence="14">
    <location>
        <begin position="157"/>
        <end position="164"/>
    </location>
    <ligand>
        <name>ATP</name>
        <dbReference type="ChEBI" id="CHEBI:30616"/>
    </ligand>
</feature>
<feature type="domain" description="Kinesin motor" evidence="17">
    <location>
        <begin position="73"/>
        <end position="413"/>
    </location>
</feature>
<keyword evidence="19" id="KW-1185">Reference proteome</keyword>
<evidence type="ECO:0000256" key="6">
    <source>
        <dbReference type="ARBA" id="ARBA00022741"/>
    </source>
</evidence>
<dbReference type="GO" id="GO:0008017">
    <property type="term" value="F:microtubule binding"/>
    <property type="evidence" value="ECO:0007669"/>
    <property type="project" value="InterPro"/>
</dbReference>
<evidence type="ECO:0000256" key="10">
    <source>
        <dbReference type="ARBA" id="ARBA00023175"/>
    </source>
</evidence>
<evidence type="ECO:0000256" key="14">
    <source>
        <dbReference type="PROSITE-ProRule" id="PRU00283"/>
    </source>
</evidence>
<feature type="coiled-coil region" evidence="15">
    <location>
        <begin position="429"/>
        <end position="479"/>
    </location>
</feature>
<dbReference type="InterPro" id="IPR027417">
    <property type="entry name" value="P-loop_NTPase"/>
</dbReference>
<dbReference type="CDD" id="cd01364">
    <property type="entry name" value="KISc_BimC_Eg5"/>
    <property type="match status" value="1"/>
</dbReference>
<keyword evidence="11" id="KW-0206">Cytoskeleton</keyword>
<dbReference type="Pfam" id="PF00225">
    <property type="entry name" value="Kinesin"/>
    <property type="match status" value="1"/>
</dbReference>
<dbReference type="PANTHER" id="PTHR47970:SF12">
    <property type="entry name" value="KINESIN FAMILY MEMBER 11"/>
    <property type="match status" value="1"/>
</dbReference>
<dbReference type="PANTHER" id="PTHR47970">
    <property type="entry name" value="KINESIN-LIKE PROTEIN KIF11"/>
    <property type="match status" value="1"/>
</dbReference>
<evidence type="ECO:0000256" key="7">
    <source>
        <dbReference type="ARBA" id="ARBA00022776"/>
    </source>
</evidence>
<dbReference type="PROSITE" id="PS50067">
    <property type="entry name" value="KINESIN_MOTOR_2"/>
    <property type="match status" value="1"/>
</dbReference>
<keyword evidence="3" id="KW-0597">Phosphoprotein</keyword>
<keyword evidence="2" id="KW-0963">Cytoplasm</keyword>
<evidence type="ECO:0000259" key="17">
    <source>
        <dbReference type="PROSITE" id="PS50067"/>
    </source>
</evidence>
<evidence type="ECO:0000256" key="15">
    <source>
        <dbReference type="SAM" id="Coils"/>
    </source>
</evidence>
<feature type="coiled-coil region" evidence="15">
    <location>
        <begin position="508"/>
        <end position="542"/>
    </location>
</feature>
<dbReference type="PRINTS" id="PR00380">
    <property type="entry name" value="KINESINHEAVY"/>
</dbReference>
<keyword evidence="4" id="KW-0132">Cell division</keyword>
<dbReference type="GO" id="GO:0051301">
    <property type="term" value="P:cell division"/>
    <property type="evidence" value="ECO:0007669"/>
    <property type="project" value="UniProtKB-KW"/>
</dbReference>
<keyword evidence="6 14" id="KW-0547">Nucleotide-binding</keyword>
<feature type="compositionally biased region" description="Polar residues" evidence="16">
    <location>
        <begin position="1"/>
        <end position="40"/>
    </location>
</feature>
<dbReference type="GO" id="GO:0000073">
    <property type="term" value="P:initial mitotic spindle pole body separation"/>
    <property type="evidence" value="ECO:0007669"/>
    <property type="project" value="TreeGrafter"/>
</dbReference>
<evidence type="ECO:0000256" key="2">
    <source>
        <dbReference type="ARBA" id="ARBA00022490"/>
    </source>
</evidence>
<dbReference type="EMBL" id="ML978071">
    <property type="protein sequence ID" value="KAF2013822.1"/>
    <property type="molecule type" value="Genomic_DNA"/>
</dbReference>
<dbReference type="AlphaFoldDB" id="A0A6A5XL04"/>
<evidence type="ECO:0000256" key="16">
    <source>
        <dbReference type="SAM" id="MobiDB-lite"/>
    </source>
</evidence>
<accession>A0A6A5XL04</accession>
<dbReference type="GO" id="GO:0072686">
    <property type="term" value="C:mitotic spindle"/>
    <property type="evidence" value="ECO:0007669"/>
    <property type="project" value="TreeGrafter"/>
</dbReference>
<gene>
    <name evidence="18" type="ORF">BU24DRAFT_424855</name>
</gene>
<keyword evidence="9 15" id="KW-0175">Coiled coil</keyword>
<comment type="subcellular location">
    <subcellularLocation>
        <location evidence="1">Cytoplasm</location>
        <location evidence="1">Cytoskeleton</location>
    </subcellularLocation>
</comment>
<keyword evidence="10 14" id="KW-0505">Motor protein</keyword>
<evidence type="ECO:0000256" key="12">
    <source>
        <dbReference type="ARBA" id="ARBA00023306"/>
    </source>
</evidence>
<evidence type="ECO:0000256" key="9">
    <source>
        <dbReference type="ARBA" id="ARBA00023054"/>
    </source>
</evidence>
<feature type="region of interest" description="Disordered" evidence="16">
    <location>
        <begin position="1089"/>
        <end position="1131"/>
    </location>
</feature>
<evidence type="ECO:0000256" key="11">
    <source>
        <dbReference type="ARBA" id="ARBA00023212"/>
    </source>
</evidence>
<dbReference type="GO" id="GO:0008574">
    <property type="term" value="F:plus-end-directed microtubule motor activity"/>
    <property type="evidence" value="ECO:0007669"/>
    <property type="project" value="TreeGrafter"/>
</dbReference>
<proteinExistence type="inferred from homology"/>
<evidence type="ECO:0000256" key="1">
    <source>
        <dbReference type="ARBA" id="ARBA00004245"/>
    </source>
</evidence>
<protein>
    <submittedName>
        <fullName evidence="18">Kinesin-domain-containing protein</fullName>
    </submittedName>
</protein>
<dbReference type="RefSeq" id="XP_033382161.1">
    <property type="nucleotide sequence ID" value="XM_033528600.1"/>
</dbReference>
<evidence type="ECO:0000313" key="18">
    <source>
        <dbReference type="EMBL" id="KAF2013822.1"/>
    </source>
</evidence>
<feature type="coiled-coil region" evidence="15">
    <location>
        <begin position="726"/>
        <end position="767"/>
    </location>
</feature>
<dbReference type="InterPro" id="IPR047149">
    <property type="entry name" value="KIF11-like"/>
</dbReference>
<feature type="region of interest" description="Disordered" evidence="16">
    <location>
        <begin position="1"/>
        <end position="67"/>
    </location>
</feature>
<reference evidence="18" key="1">
    <citation type="journal article" date="2020" name="Stud. Mycol.">
        <title>101 Dothideomycetes genomes: a test case for predicting lifestyles and emergence of pathogens.</title>
        <authorList>
            <person name="Haridas S."/>
            <person name="Albert R."/>
            <person name="Binder M."/>
            <person name="Bloem J."/>
            <person name="Labutti K."/>
            <person name="Salamov A."/>
            <person name="Andreopoulos B."/>
            <person name="Baker S."/>
            <person name="Barry K."/>
            <person name="Bills G."/>
            <person name="Bluhm B."/>
            <person name="Cannon C."/>
            <person name="Castanera R."/>
            <person name="Culley D."/>
            <person name="Daum C."/>
            <person name="Ezra D."/>
            <person name="Gonzalez J."/>
            <person name="Henrissat B."/>
            <person name="Kuo A."/>
            <person name="Liang C."/>
            <person name="Lipzen A."/>
            <person name="Lutzoni F."/>
            <person name="Magnuson J."/>
            <person name="Mondo S."/>
            <person name="Nolan M."/>
            <person name="Ohm R."/>
            <person name="Pangilinan J."/>
            <person name="Park H.-J."/>
            <person name="Ramirez L."/>
            <person name="Alfaro M."/>
            <person name="Sun H."/>
            <person name="Tritt A."/>
            <person name="Yoshinaga Y."/>
            <person name="Zwiers L.-H."/>
            <person name="Turgeon B."/>
            <person name="Goodwin S."/>
            <person name="Spatafora J."/>
            <person name="Crous P."/>
            <person name="Grigoriev I."/>
        </authorList>
    </citation>
    <scope>NUCLEOTIDE SEQUENCE</scope>
    <source>
        <strain evidence="18">CBS 175.79</strain>
    </source>
</reference>
<keyword evidence="5" id="KW-0493">Microtubule</keyword>
<dbReference type="Pfam" id="PF13931">
    <property type="entry name" value="Microtub_bind"/>
    <property type="match status" value="1"/>
</dbReference>
<evidence type="ECO:0000256" key="8">
    <source>
        <dbReference type="ARBA" id="ARBA00022840"/>
    </source>
</evidence>
<dbReference type="SMART" id="SM00129">
    <property type="entry name" value="KISc"/>
    <property type="match status" value="1"/>
</dbReference>
<name>A0A6A5XL04_9PLEO</name>
<dbReference type="Proteomes" id="UP000799778">
    <property type="component" value="Unassembled WGS sequence"/>
</dbReference>
<evidence type="ECO:0000256" key="4">
    <source>
        <dbReference type="ARBA" id="ARBA00022618"/>
    </source>
</evidence>
<dbReference type="GO" id="GO:0005634">
    <property type="term" value="C:nucleus"/>
    <property type="evidence" value="ECO:0007669"/>
    <property type="project" value="TreeGrafter"/>
</dbReference>